<evidence type="ECO:0000313" key="2">
    <source>
        <dbReference type="Proteomes" id="UP001056436"/>
    </source>
</evidence>
<dbReference type="EMBL" id="SDAQ01000064">
    <property type="protein sequence ID" value="KAI3544947.1"/>
    <property type="molecule type" value="Genomic_DNA"/>
</dbReference>
<proteinExistence type="predicted"/>
<name>A0A9P9XBR6_9PEZI</name>
<dbReference type="OrthoDB" id="4830640at2759"/>
<sequence>MDYTSDLLFSSAPGYVRKEQSHSNGDDKSQKIFSKHIVVQGIDIPDNMAIAKRGFMGLPFLSDIASDSPRDELNATSARDNLDSWANLLRRYEPAESMANLIKSCSSWINISQLDPSLENLTQVKLAHTVYATLKNANFDWWATRCRYKAYEEDSEADDLPFSYSRWPSPPLGTSTAIEFQWNPDQKVLNWFDIITNKTVEFSFEQFTDGTGILESMEDHEAFNHWIELRKKCISKLCKEPTLKRLGTTISRPRAQKLTEAAARRTRVAKKMRKECKKGKGRKN</sequence>
<comment type="caution">
    <text evidence="1">The sequence shown here is derived from an EMBL/GenBank/DDBJ whole genome shotgun (WGS) entry which is preliminary data.</text>
</comment>
<reference evidence="1" key="1">
    <citation type="submission" date="2019-01" db="EMBL/GenBank/DDBJ databases">
        <title>Colletotrichum abscissum LGMF1257.</title>
        <authorList>
            <person name="Baroncelli R."/>
        </authorList>
    </citation>
    <scope>NUCLEOTIDE SEQUENCE</scope>
    <source>
        <strain evidence="1">Ca142</strain>
    </source>
</reference>
<gene>
    <name evidence="1" type="ORF">CABS02_09539</name>
</gene>
<protein>
    <submittedName>
        <fullName evidence="1">Uncharacterized protein</fullName>
    </submittedName>
</protein>
<accession>A0A9P9XBR6</accession>
<dbReference type="AlphaFoldDB" id="A0A9P9XBR6"/>
<evidence type="ECO:0000313" key="1">
    <source>
        <dbReference type="EMBL" id="KAI3544947.1"/>
    </source>
</evidence>
<dbReference type="Proteomes" id="UP001056436">
    <property type="component" value="Unassembled WGS sequence"/>
</dbReference>
<organism evidence="1 2">
    <name type="scientific">Colletotrichum abscissum</name>
    <dbReference type="NCBI Taxonomy" id="1671311"/>
    <lineage>
        <taxon>Eukaryota</taxon>
        <taxon>Fungi</taxon>
        <taxon>Dikarya</taxon>
        <taxon>Ascomycota</taxon>
        <taxon>Pezizomycotina</taxon>
        <taxon>Sordariomycetes</taxon>
        <taxon>Hypocreomycetidae</taxon>
        <taxon>Glomerellales</taxon>
        <taxon>Glomerellaceae</taxon>
        <taxon>Colletotrichum</taxon>
        <taxon>Colletotrichum acutatum species complex</taxon>
    </lineage>
</organism>
<keyword evidence="2" id="KW-1185">Reference proteome</keyword>